<dbReference type="Proteomes" id="UP001166052">
    <property type="component" value="Unassembled WGS sequence"/>
</dbReference>
<accession>A0ABS2YVC3</accession>
<protein>
    <submittedName>
        <fullName evidence="8">MGST2 transferase</fullName>
    </submittedName>
</protein>
<reference evidence="8" key="1">
    <citation type="journal article" date="2021" name="Cell">
        <title>Tracing the genetic footprints of vertebrate landing in non-teleost ray-finned fishes.</title>
        <authorList>
            <person name="Bi X."/>
            <person name="Wang K."/>
            <person name="Yang L."/>
            <person name="Pan H."/>
            <person name="Jiang H."/>
            <person name="Wei Q."/>
            <person name="Fang M."/>
            <person name="Yu H."/>
            <person name="Zhu C."/>
            <person name="Cai Y."/>
            <person name="He Y."/>
            <person name="Gan X."/>
            <person name="Zeng H."/>
            <person name="Yu D."/>
            <person name="Zhu Y."/>
            <person name="Jiang H."/>
            <person name="Qiu Q."/>
            <person name="Yang H."/>
            <person name="Zhang Y.E."/>
            <person name="Wang W."/>
            <person name="Zhu M."/>
            <person name="He S."/>
            <person name="Zhang G."/>
        </authorList>
    </citation>
    <scope>NUCLEOTIDE SEQUENCE</scope>
    <source>
        <strain evidence="8">Bchr_001</strain>
    </source>
</reference>
<sequence>MPLLLSAVSLLSAFHLGYLTRQVGKSRSKHGIIPPAVSGAPEFERTFRAHQNCVEFYPIFLVVLWTAGLHASEVLAAVLGLVYIYARHSYFFGYQASSKGRLNGFYASLVIIITLGTLATVGIFSGILDEYFDIDLKKKILKF</sequence>
<dbReference type="Gene3D" id="1.20.120.550">
    <property type="entry name" value="Membrane associated eicosanoid/glutathione metabolism-like domain"/>
    <property type="match status" value="1"/>
</dbReference>
<dbReference type="EMBL" id="JAAWVN010009098">
    <property type="protein sequence ID" value="MBN3290686.1"/>
    <property type="molecule type" value="Genomic_DNA"/>
</dbReference>
<keyword evidence="9" id="KW-1185">Reference proteome</keyword>
<proteinExistence type="predicted"/>
<dbReference type="RefSeq" id="XP_039607590.1">
    <property type="nucleotide sequence ID" value="XM_039751656.1"/>
</dbReference>
<dbReference type="InterPro" id="IPR023352">
    <property type="entry name" value="MAPEG-like_dom_sf"/>
</dbReference>
<dbReference type="GeneID" id="120527811"/>
<evidence type="ECO:0000313" key="9">
    <source>
        <dbReference type="Proteomes" id="UP001166052"/>
    </source>
</evidence>
<dbReference type="PANTHER" id="PTHR10250">
    <property type="entry name" value="MICROSOMAL GLUTATHIONE S-TRANSFERASE"/>
    <property type="match status" value="1"/>
</dbReference>
<comment type="subcellular location">
    <subcellularLocation>
        <location evidence="1">Endoplasmic reticulum membrane</location>
        <topology evidence="1">Multi-pass membrane protein</topology>
    </subcellularLocation>
</comment>
<gene>
    <name evidence="8" type="primary">Mgst2</name>
    <name evidence="8" type="ORF">GTO92_0001369</name>
</gene>
<feature type="transmembrane region" description="Helical" evidence="7">
    <location>
        <begin position="105"/>
        <end position="128"/>
    </location>
</feature>
<keyword evidence="6 7" id="KW-0472">Membrane</keyword>
<keyword evidence="2 7" id="KW-0812">Transmembrane</keyword>
<dbReference type="SUPFAM" id="SSF161084">
    <property type="entry name" value="MAPEG domain-like"/>
    <property type="match status" value="1"/>
</dbReference>
<evidence type="ECO:0000256" key="5">
    <source>
        <dbReference type="ARBA" id="ARBA00022989"/>
    </source>
</evidence>
<evidence type="ECO:0000256" key="6">
    <source>
        <dbReference type="ARBA" id="ARBA00023136"/>
    </source>
</evidence>
<evidence type="ECO:0000256" key="2">
    <source>
        <dbReference type="ARBA" id="ARBA00022692"/>
    </source>
</evidence>
<keyword evidence="3" id="KW-0434">Leukotriene biosynthesis</keyword>
<organism evidence="8 9">
    <name type="scientific">Polypterus senegalus</name>
    <name type="common">Senegal bichir</name>
    <dbReference type="NCBI Taxonomy" id="55291"/>
    <lineage>
        <taxon>Eukaryota</taxon>
        <taxon>Metazoa</taxon>
        <taxon>Chordata</taxon>
        <taxon>Craniata</taxon>
        <taxon>Vertebrata</taxon>
        <taxon>Euteleostomi</taxon>
        <taxon>Actinopterygii</taxon>
        <taxon>Polypteriformes</taxon>
        <taxon>Polypteridae</taxon>
        <taxon>Polypterus</taxon>
    </lineage>
</organism>
<dbReference type="InterPro" id="IPR001129">
    <property type="entry name" value="Membr-assoc_MAPEG"/>
</dbReference>
<evidence type="ECO:0000256" key="1">
    <source>
        <dbReference type="ARBA" id="ARBA00004477"/>
    </source>
</evidence>
<dbReference type="GO" id="GO:0016740">
    <property type="term" value="F:transferase activity"/>
    <property type="evidence" value="ECO:0007669"/>
    <property type="project" value="UniProtKB-KW"/>
</dbReference>
<feature type="non-terminal residue" evidence="8">
    <location>
        <position position="1"/>
    </location>
</feature>
<dbReference type="InterPro" id="IPR050997">
    <property type="entry name" value="MAPEG"/>
</dbReference>
<comment type="caution">
    <text evidence="8">The sequence shown here is derived from an EMBL/GenBank/DDBJ whole genome shotgun (WGS) entry which is preliminary data.</text>
</comment>
<keyword evidence="4" id="KW-0256">Endoplasmic reticulum</keyword>
<feature type="non-terminal residue" evidence="8">
    <location>
        <position position="143"/>
    </location>
</feature>
<dbReference type="Pfam" id="PF01124">
    <property type="entry name" value="MAPEG"/>
    <property type="match status" value="1"/>
</dbReference>
<keyword evidence="8" id="KW-0808">Transferase</keyword>
<evidence type="ECO:0000256" key="7">
    <source>
        <dbReference type="SAM" id="Phobius"/>
    </source>
</evidence>
<keyword evidence="5 7" id="KW-1133">Transmembrane helix</keyword>
<evidence type="ECO:0000256" key="4">
    <source>
        <dbReference type="ARBA" id="ARBA00022824"/>
    </source>
</evidence>
<dbReference type="PANTHER" id="PTHR10250:SF13">
    <property type="entry name" value="MICROSOMAL GLUTATHIONE S-TRANSFERASE 2"/>
    <property type="match status" value="1"/>
</dbReference>
<dbReference type="PRINTS" id="PR00488">
    <property type="entry name" value="5LPOXGNASEAP"/>
</dbReference>
<feature type="transmembrane region" description="Helical" evidence="7">
    <location>
        <begin position="56"/>
        <end position="84"/>
    </location>
</feature>
<name>A0ABS2YVC3_POLSE</name>
<evidence type="ECO:0000256" key="3">
    <source>
        <dbReference type="ARBA" id="ARBA00022751"/>
    </source>
</evidence>
<evidence type="ECO:0000313" key="8">
    <source>
        <dbReference type="EMBL" id="MBN3290686.1"/>
    </source>
</evidence>
<dbReference type="InterPro" id="IPR001446">
    <property type="entry name" value="5_LipOase_AP"/>
</dbReference>